<dbReference type="Pfam" id="PF13041">
    <property type="entry name" value="PPR_2"/>
    <property type="match status" value="1"/>
</dbReference>
<feature type="repeat" description="PPR" evidence="2">
    <location>
        <begin position="44"/>
        <end position="78"/>
    </location>
</feature>
<dbReference type="AlphaFoldDB" id="A0A7J6UXT5"/>
<dbReference type="InterPro" id="IPR002885">
    <property type="entry name" value="PPR_rpt"/>
</dbReference>
<dbReference type="Proteomes" id="UP000554482">
    <property type="component" value="Unassembled WGS sequence"/>
</dbReference>
<dbReference type="GO" id="GO:0006396">
    <property type="term" value="P:RNA processing"/>
    <property type="evidence" value="ECO:0007669"/>
    <property type="project" value="TreeGrafter"/>
</dbReference>
<organism evidence="3 4">
    <name type="scientific">Thalictrum thalictroides</name>
    <name type="common">Rue-anemone</name>
    <name type="synonym">Anemone thalictroides</name>
    <dbReference type="NCBI Taxonomy" id="46969"/>
    <lineage>
        <taxon>Eukaryota</taxon>
        <taxon>Viridiplantae</taxon>
        <taxon>Streptophyta</taxon>
        <taxon>Embryophyta</taxon>
        <taxon>Tracheophyta</taxon>
        <taxon>Spermatophyta</taxon>
        <taxon>Magnoliopsida</taxon>
        <taxon>Ranunculales</taxon>
        <taxon>Ranunculaceae</taxon>
        <taxon>Thalictroideae</taxon>
        <taxon>Thalictrum</taxon>
    </lineage>
</organism>
<dbReference type="GO" id="GO:0007005">
    <property type="term" value="P:mitochondrion organization"/>
    <property type="evidence" value="ECO:0007669"/>
    <property type="project" value="TreeGrafter"/>
</dbReference>
<evidence type="ECO:0000256" key="2">
    <source>
        <dbReference type="PROSITE-ProRule" id="PRU00708"/>
    </source>
</evidence>
<gene>
    <name evidence="3" type="ORF">FRX31_032975</name>
</gene>
<dbReference type="InterPro" id="IPR051114">
    <property type="entry name" value="Mito_RNA_Proc_CCM1"/>
</dbReference>
<feature type="repeat" description="PPR" evidence="2">
    <location>
        <begin position="9"/>
        <end position="43"/>
    </location>
</feature>
<evidence type="ECO:0000313" key="4">
    <source>
        <dbReference type="Proteomes" id="UP000554482"/>
    </source>
</evidence>
<protein>
    <submittedName>
        <fullName evidence="3">Pentatricopeptide repeat-containing protein</fullName>
    </submittedName>
</protein>
<dbReference type="InterPro" id="IPR011990">
    <property type="entry name" value="TPR-like_helical_dom_sf"/>
</dbReference>
<proteinExistence type="predicted"/>
<dbReference type="NCBIfam" id="TIGR00756">
    <property type="entry name" value="PPR"/>
    <property type="match status" value="2"/>
</dbReference>
<dbReference type="GO" id="GO:0005739">
    <property type="term" value="C:mitochondrion"/>
    <property type="evidence" value="ECO:0007669"/>
    <property type="project" value="TreeGrafter"/>
</dbReference>
<accession>A0A7J6UXT5</accession>
<dbReference type="OrthoDB" id="42736at2759"/>
<comment type="caution">
    <text evidence="3">The sequence shown here is derived from an EMBL/GenBank/DDBJ whole genome shotgun (WGS) entry which is preliminary data.</text>
</comment>
<sequence length="82" mass="9625">MESQSLVPDVLTYILLLYGFCQHGKMQDAEHIFRKMTQRDVKPDKSTYTSLMDGYVAQDNLKEAFRYHDEMLQIGFVPDDNF</sequence>
<keyword evidence="4" id="KW-1185">Reference proteome</keyword>
<name>A0A7J6UXT5_THATH</name>
<dbReference type="SUPFAM" id="SSF48452">
    <property type="entry name" value="TPR-like"/>
    <property type="match status" value="1"/>
</dbReference>
<keyword evidence="1" id="KW-0677">Repeat</keyword>
<evidence type="ECO:0000256" key="1">
    <source>
        <dbReference type="ARBA" id="ARBA00022737"/>
    </source>
</evidence>
<evidence type="ECO:0000313" key="3">
    <source>
        <dbReference type="EMBL" id="KAF5177434.1"/>
    </source>
</evidence>
<dbReference type="EMBL" id="JABWDY010041387">
    <property type="protein sequence ID" value="KAF5177434.1"/>
    <property type="molecule type" value="Genomic_DNA"/>
</dbReference>
<dbReference type="PANTHER" id="PTHR47934:SF6">
    <property type="entry name" value="MITOCHONDRIAL GROUP I INTRON SPLICING FACTOR CCM1-RELATED"/>
    <property type="match status" value="1"/>
</dbReference>
<dbReference type="Gene3D" id="1.25.40.10">
    <property type="entry name" value="Tetratricopeptide repeat domain"/>
    <property type="match status" value="1"/>
</dbReference>
<reference evidence="3 4" key="1">
    <citation type="submission" date="2020-06" db="EMBL/GenBank/DDBJ databases">
        <title>Transcriptomic and genomic resources for Thalictrum thalictroides and T. hernandezii: Facilitating candidate gene discovery in an emerging model plant lineage.</title>
        <authorList>
            <person name="Arias T."/>
            <person name="Riano-Pachon D.M."/>
            <person name="Di Stilio V.S."/>
        </authorList>
    </citation>
    <scope>NUCLEOTIDE SEQUENCE [LARGE SCALE GENOMIC DNA]</scope>
    <source>
        <strain evidence="4">cv. WT478/WT964</strain>
        <tissue evidence="3">Leaves</tissue>
    </source>
</reference>
<dbReference type="PANTHER" id="PTHR47934">
    <property type="entry name" value="PENTATRICOPEPTIDE REPEAT-CONTAINING PROTEIN PET309, MITOCHONDRIAL"/>
    <property type="match status" value="1"/>
</dbReference>
<dbReference type="PROSITE" id="PS51375">
    <property type="entry name" value="PPR"/>
    <property type="match status" value="2"/>
</dbReference>
<dbReference type="GO" id="GO:0003729">
    <property type="term" value="F:mRNA binding"/>
    <property type="evidence" value="ECO:0007669"/>
    <property type="project" value="TreeGrafter"/>
</dbReference>